<feature type="repeat" description="WD" evidence="1">
    <location>
        <begin position="450"/>
        <end position="491"/>
    </location>
</feature>
<keyword evidence="4" id="KW-1185">Reference proteome</keyword>
<dbReference type="PANTHER" id="PTHR19847:SF7">
    <property type="entry name" value="DDB1- AND CUL4-ASSOCIATED FACTOR 11"/>
    <property type="match status" value="1"/>
</dbReference>
<dbReference type="VEuPathDB" id="FungiDB:SAPIO_CDS5230"/>
<dbReference type="GO" id="GO:0043161">
    <property type="term" value="P:proteasome-mediated ubiquitin-dependent protein catabolic process"/>
    <property type="evidence" value="ECO:0007669"/>
    <property type="project" value="TreeGrafter"/>
</dbReference>
<dbReference type="SUPFAM" id="SSF50978">
    <property type="entry name" value="WD40 repeat-like"/>
    <property type="match status" value="1"/>
</dbReference>
<dbReference type="Gene3D" id="2.130.10.10">
    <property type="entry name" value="YVTN repeat-like/Quinoprotein amine dehydrogenase"/>
    <property type="match status" value="2"/>
</dbReference>
<dbReference type="InterPro" id="IPR001680">
    <property type="entry name" value="WD40_rpt"/>
</dbReference>
<feature type="repeat" description="WD" evidence="1">
    <location>
        <begin position="403"/>
        <end position="437"/>
    </location>
</feature>
<dbReference type="FunFam" id="2.130.10.10:FF:000557">
    <property type="entry name" value="WD repeat protein"/>
    <property type="match status" value="1"/>
</dbReference>
<dbReference type="HOGENOM" id="CLU_014280_1_1_1"/>
<evidence type="ECO:0000313" key="4">
    <source>
        <dbReference type="Proteomes" id="UP000028545"/>
    </source>
</evidence>
<dbReference type="RefSeq" id="XP_016642612.1">
    <property type="nucleotide sequence ID" value="XM_016787597.1"/>
</dbReference>
<dbReference type="GeneID" id="27724302"/>
<dbReference type="InterPro" id="IPR015943">
    <property type="entry name" value="WD40/YVTN_repeat-like_dom_sf"/>
</dbReference>
<evidence type="ECO:0000313" key="3">
    <source>
        <dbReference type="EMBL" id="KEZ42813.1"/>
    </source>
</evidence>
<organism evidence="3 4">
    <name type="scientific">Pseudallescheria apiosperma</name>
    <name type="common">Scedosporium apiospermum</name>
    <dbReference type="NCBI Taxonomy" id="563466"/>
    <lineage>
        <taxon>Eukaryota</taxon>
        <taxon>Fungi</taxon>
        <taxon>Dikarya</taxon>
        <taxon>Ascomycota</taxon>
        <taxon>Pezizomycotina</taxon>
        <taxon>Sordariomycetes</taxon>
        <taxon>Hypocreomycetidae</taxon>
        <taxon>Microascales</taxon>
        <taxon>Microascaceae</taxon>
        <taxon>Scedosporium</taxon>
    </lineage>
</organism>
<dbReference type="KEGG" id="sapo:SAPIO_CDS5230"/>
<dbReference type="InterPro" id="IPR036322">
    <property type="entry name" value="WD40_repeat_dom_sf"/>
</dbReference>
<accession>A0A084G651</accession>
<dbReference type="PROSITE" id="PS50294">
    <property type="entry name" value="WD_REPEATS_REGION"/>
    <property type="match status" value="2"/>
</dbReference>
<feature type="region of interest" description="Disordered" evidence="2">
    <location>
        <begin position="1"/>
        <end position="64"/>
    </location>
</feature>
<feature type="compositionally biased region" description="Polar residues" evidence="2">
    <location>
        <begin position="1"/>
        <end position="27"/>
    </location>
</feature>
<dbReference type="SMART" id="SM00320">
    <property type="entry name" value="WD40"/>
    <property type="match status" value="5"/>
</dbReference>
<comment type="caution">
    <text evidence="3">The sequence shown here is derived from an EMBL/GenBank/DDBJ whole genome shotgun (WGS) entry which is preliminary data.</text>
</comment>
<dbReference type="Pfam" id="PF00400">
    <property type="entry name" value="WD40"/>
    <property type="match status" value="3"/>
</dbReference>
<dbReference type="GO" id="GO:0080008">
    <property type="term" value="C:Cul4-RING E3 ubiquitin ligase complex"/>
    <property type="evidence" value="ECO:0007669"/>
    <property type="project" value="TreeGrafter"/>
</dbReference>
<dbReference type="PROSITE" id="PS50082">
    <property type="entry name" value="WD_REPEATS_2"/>
    <property type="match status" value="2"/>
</dbReference>
<gene>
    <name evidence="3" type="ORF">SAPIO_CDS5230</name>
</gene>
<sequence length="680" mass="76723">MVTDNESGNPEVTSPEQSAEESTSSQDPLWEPLEESDDDYEEEEEDEEDEEENEIDVSGDGVPLLDELEGGITEQLLQDFIDGGLFANLNAIINNFEDYGAEFHAVYTEPYGRDDQPDSLLTPRRRLAIEVESDYHNRPTLLTRAQLRYIHEENLLDQIQSSERHVSRDEFREWIASHRPDPARFPKVPSKEGRELMDAGSFGAHPAPGEKTWIKAPSLRILERELGLAGTLAERKRMERLLLQSMIPKNKTDVTIYFREPVYSGQFSRDGNFYFAGGADFKVRLYDTSNPYSWKHYKTVMHPWAQWTLTDASLSPDNKWLAYTSLSPKVCLTPTDPSDEGDPYTLDLGASVNNAGDGDEDMHRRFGIFSVRFSGDGRELIAGTNTHAIIAYDIESRTPLLRVRGHGDDVNAVCFADTSSPHILYSGSDDSVIKVWDRRSMGDRREAGAFVGHIEGITHIDSKGDGRYILSNGKDQSMKLWDLRMAMSTDRFRSIGLRRVATFDYRWENFRDADWFKDKNDNSAVTFRGHEVLRTLIRCHFSPPGSSDSRYVYSGSASGEVFIWNLDATLAGKIDVATSIFHSLENAGRFTPPMSRDRYSPWNMIVRDASWHPSVPAIATSAWSTDGMHGMREGAISLHTFQEPRDPPPSQDDLGCPIAGACVTEKLQPCRFSVISRAHH</sequence>
<dbReference type="EMBL" id="JOWA01000098">
    <property type="protein sequence ID" value="KEZ42813.1"/>
    <property type="molecule type" value="Genomic_DNA"/>
</dbReference>
<dbReference type="AlphaFoldDB" id="A0A084G651"/>
<dbReference type="InterPro" id="IPR051859">
    <property type="entry name" value="DCAF"/>
</dbReference>
<protein>
    <submittedName>
        <fullName evidence="3">Uncharacterized protein</fullName>
    </submittedName>
</protein>
<dbReference type="OrthoDB" id="63070at2759"/>
<keyword evidence="1" id="KW-0853">WD repeat</keyword>
<proteinExistence type="predicted"/>
<reference evidence="3 4" key="1">
    <citation type="journal article" date="2014" name="Genome Announc.">
        <title>Draft genome sequence of the pathogenic fungus Scedosporium apiospermum.</title>
        <authorList>
            <person name="Vandeputte P."/>
            <person name="Ghamrawi S."/>
            <person name="Rechenmann M."/>
            <person name="Iltis A."/>
            <person name="Giraud S."/>
            <person name="Fleury M."/>
            <person name="Thornton C."/>
            <person name="Delhaes L."/>
            <person name="Meyer W."/>
            <person name="Papon N."/>
            <person name="Bouchara J.P."/>
        </authorList>
    </citation>
    <scope>NUCLEOTIDE SEQUENCE [LARGE SCALE GENOMIC DNA]</scope>
    <source>
        <strain evidence="3 4">IHEM 14462</strain>
    </source>
</reference>
<feature type="compositionally biased region" description="Acidic residues" evidence="2">
    <location>
        <begin position="32"/>
        <end position="57"/>
    </location>
</feature>
<evidence type="ECO:0000256" key="1">
    <source>
        <dbReference type="PROSITE-ProRule" id="PRU00221"/>
    </source>
</evidence>
<dbReference type="OMA" id="FGQWTIT"/>
<evidence type="ECO:0000256" key="2">
    <source>
        <dbReference type="SAM" id="MobiDB-lite"/>
    </source>
</evidence>
<name>A0A084G651_PSEDA</name>
<dbReference type="PANTHER" id="PTHR19847">
    <property type="entry name" value="DDB1- AND CUL4-ASSOCIATED FACTOR 11"/>
    <property type="match status" value="1"/>
</dbReference>
<dbReference type="Proteomes" id="UP000028545">
    <property type="component" value="Unassembled WGS sequence"/>
</dbReference>